<accession>A0ABT4D9A3</accession>
<sequence>MSMELLKENIEYEQLLQEKTADTVVKEEYVIPDVQPDVRKILMLDAKPIIMNKQVMQNKVYVEGQIKCNVLYMANVEDTNEVYNVIYTKDFSNYIEVYGAQPDMNCSVECYVEHIECNIVNERKIAIEGILQLKSSIYKKYDFEVVKDIDYMDDIQLLKNPSSVDKVIGVVQGELIGKAHMQVSMDKPEIGKVLKCDVIPHKKDVRLLEGKVQIEAFAHISLLYKASGSRELCCLEDDVFINNEVELQGVDYFMNSSSEFNVEAIEYDIKEDDLGENRIVDVETLIRSETKVMYKAELDMIEDAYSPTKVLEMDKKNYELNIMLGQNTSEAIIKENIEVEDNNIRPMEIIMPAGKVCITDKRIVEDKVVIEGLLNVNILYKTDNEDRYVSTMKEDIPFTCSIDIPGAKIDMMCTAQVHLESIEASIEANTIAVKAIVSAYCKVNYTAHKEFLIGIVPVEDTVIKKKASITIYVVQEGDTLWKIAKKYYTTIDDLVKINDIENPDNISVGQKLIIPGRTVI</sequence>
<feature type="domain" description="LysM" evidence="1">
    <location>
        <begin position="470"/>
        <end position="514"/>
    </location>
</feature>
<dbReference type="InterPro" id="IPR024300">
    <property type="entry name" value="SipL_SPOCS_dom"/>
</dbReference>
<organism evidence="2 3">
    <name type="scientific">Clostridium brassicae</name>
    <dbReference type="NCBI Taxonomy" id="2999072"/>
    <lineage>
        <taxon>Bacteria</taxon>
        <taxon>Bacillati</taxon>
        <taxon>Bacillota</taxon>
        <taxon>Clostridia</taxon>
        <taxon>Eubacteriales</taxon>
        <taxon>Clostridiaceae</taxon>
        <taxon>Clostridium</taxon>
    </lineage>
</organism>
<dbReference type="InterPro" id="IPR036779">
    <property type="entry name" value="LysM_dom_sf"/>
</dbReference>
<dbReference type="CDD" id="cd00118">
    <property type="entry name" value="LysM"/>
    <property type="match status" value="1"/>
</dbReference>
<dbReference type="Gene3D" id="3.10.350.10">
    <property type="entry name" value="LysM domain"/>
    <property type="match status" value="1"/>
</dbReference>
<evidence type="ECO:0000313" key="2">
    <source>
        <dbReference type="EMBL" id="MCY6958748.1"/>
    </source>
</evidence>
<dbReference type="PROSITE" id="PS51782">
    <property type="entry name" value="LYSM"/>
    <property type="match status" value="1"/>
</dbReference>
<dbReference type="Proteomes" id="UP001144612">
    <property type="component" value="Unassembled WGS sequence"/>
</dbReference>
<name>A0ABT4D9A3_9CLOT</name>
<dbReference type="EMBL" id="JAPQFJ010000008">
    <property type="protein sequence ID" value="MCY6958748.1"/>
    <property type="molecule type" value="Genomic_DNA"/>
</dbReference>
<dbReference type="PANTHER" id="PTHR33734">
    <property type="entry name" value="LYSM DOMAIN-CONTAINING GPI-ANCHORED PROTEIN 2"/>
    <property type="match status" value="1"/>
</dbReference>
<dbReference type="InterPro" id="IPR018392">
    <property type="entry name" value="LysM"/>
</dbReference>
<gene>
    <name evidence="2" type="ORF">OW729_09030</name>
</gene>
<dbReference type="RefSeq" id="WP_268061321.1">
    <property type="nucleotide sequence ID" value="NZ_JAPQFJ010000008.1"/>
</dbReference>
<dbReference type="Pfam" id="PF01476">
    <property type="entry name" value="LysM"/>
    <property type="match status" value="1"/>
</dbReference>
<evidence type="ECO:0000313" key="3">
    <source>
        <dbReference type="Proteomes" id="UP001144612"/>
    </source>
</evidence>
<keyword evidence="3" id="KW-1185">Reference proteome</keyword>
<proteinExistence type="predicted"/>
<evidence type="ECO:0000259" key="1">
    <source>
        <dbReference type="PROSITE" id="PS51782"/>
    </source>
</evidence>
<comment type="caution">
    <text evidence="2">The sequence shown here is derived from an EMBL/GenBank/DDBJ whole genome shotgun (WGS) entry which is preliminary data.</text>
</comment>
<reference evidence="2" key="1">
    <citation type="submission" date="2022-12" db="EMBL/GenBank/DDBJ databases">
        <title>Clostridium sp. nov., isolated from industrial wastewater.</title>
        <authorList>
            <person name="Jiayan W."/>
        </authorList>
    </citation>
    <scope>NUCLEOTIDE SEQUENCE</scope>
    <source>
        <strain evidence="2">ZC22-4</strain>
    </source>
</reference>
<dbReference type="PANTHER" id="PTHR33734:SF22">
    <property type="entry name" value="MEMBRANE-BOUND LYTIC MUREIN TRANSGLYCOSYLASE D"/>
    <property type="match status" value="1"/>
</dbReference>
<dbReference type="Pfam" id="PF12673">
    <property type="entry name" value="SipL"/>
    <property type="match status" value="3"/>
</dbReference>
<dbReference type="SMART" id="SM00257">
    <property type="entry name" value="LysM"/>
    <property type="match status" value="1"/>
</dbReference>
<dbReference type="SUPFAM" id="SSF54106">
    <property type="entry name" value="LysM domain"/>
    <property type="match status" value="1"/>
</dbReference>
<protein>
    <submittedName>
        <fullName evidence="2">DUF3794 domain-containing protein</fullName>
    </submittedName>
</protein>